<accession>A0A1L7VM61</accession>
<reference evidence="5" key="1">
    <citation type="journal article" date="2016" name="Genome Biol. Evol.">
        <title>Comparative 'omics' of the Fusarium fujikuroi species complex highlights differences in genetic potential and metabolite synthesis.</title>
        <authorList>
            <person name="Niehaus E.-M."/>
            <person name="Muensterkoetter M."/>
            <person name="Proctor R.H."/>
            <person name="Brown D.W."/>
            <person name="Sharon A."/>
            <person name="Idan Y."/>
            <person name="Oren-Young L."/>
            <person name="Sieber C.M."/>
            <person name="Novak O."/>
            <person name="Pencik A."/>
            <person name="Tarkowska D."/>
            <person name="Hromadova K."/>
            <person name="Freeman S."/>
            <person name="Maymon M."/>
            <person name="Elazar M."/>
            <person name="Youssef S.A."/>
            <person name="El-Shabrawy E.S.M."/>
            <person name="Shalaby A.B.A."/>
            <person name="Houterman P."/>
            <person name="Brock N.L."/>
            <person name="Burkhardt I."/>
            <person name="Tsavkelova E.A."/>
            <person name="Dickschat J.S."/>
            <person name="Galuszka P."/>
            <person name="Gueldener U."/>
            <person name="Tudzynski B."/>
        </authorList>
    </citation>
    <scope>NUCLEOTIDE SEQUENCE [LARGE SCALE GENOMIC DNA]</scope>
    <source>
        <strain evidence="5">ET1</strain>
    </source>
</reference>
<dbReference type="VEuPathDB" id="FungiDB:FPRO_10293"/>
<evidence type="ECO:0000256" key="3">
    <source>
        <dbReference type="ARBA" id="ARBA00023180"/>
    </source>
</evidence>
<protein>
    <submittedName>
        <fullName evidence="4">Uncharacterized protein</fullName>
    </submittedName>
</protein>
<dbReference type="Proteomes" id="UP000183971">
    <property type="component" value="Unassembled WGS sequence"/>
</dbReference>
<evidence type="ECO:0000313" key="4">
    <source>
        <dbReference type="EMBL" id="CZR40705.1"/>
    </source>
</evidence>
<name>A0A1L7VM61_FUSPR</name>
<keyword evidence="5" id="KW-1185">Reference proteome</keyword>
<dbReference type="GO" id="GO:0004553">
    <property type="term" value="F:hydrolase activity, hydrolyzing O-glycosyl compounds"/>
    <property type="evidence" value="ECO:0007669"/>
    <property type="project" value="InterPro"/>
</dbReference>
<dbReference type="AlphaFoldDB" id="A0A1L7VM61"/>
<proteinExistence type="inferred from homology"/>
<dbReference type="GeneID" id="42055165"/>
<evidence type="ECO:0000256" key="2">
    <source>
        <dbReference type="ARBA" id="ARBA00022801"/>
    </source>
</evidence>
<evidence type="ECO:0000256" key="1">
    <source>
        <dbReference type="ARBA" id="ARBA00005336"/>
    </source>
</evidence>
<keyword evidence="2" id="KW-0378">Hydrolase</keyword>
<dbReference type="GO" id="GO:0005975">
    <property type="term" value="P:carbohydrate metabolic process"/>
    <property type="evidence" value="ECO:0007669"/>
    <property type="project" value="InterPro"/>
</dbReference>
<dbReference type="EMBL" id="FJOF01000005">
    <property type="protein sequence ID" value="CZR40705.1"/>
    <property type="molecule type" value="Genomic_DNA"/>
</dbReference>
<comment type="caution">
    <text evidence="4">The sequence shown here is derived from an EMBL/GenBank/DDBJ whole genome shotgun (WGS) entry which is preliminary data.</text>
</comment>
<sequence length="100" mass="10989">MLFVKLMNDIIKNQLGFQVFVILTCGIKHANAGLDVAMPVALLWKADEISLVQILKNDSVNASRLDDIATPLVATWAKFGTLDPEAEARGMPLDPNQRRA</sequence>
<evidence type="ECO:0000313" key="5">
    <source>
        <dbReference type="Proteomes" id="UP000183971"/>
    </source>
</evidence>
<comment type="similarity">
    <text evidence="1">Belongs to the glycosyl hydrolase 3 family.</text>
</comment>
<dbReference type="InterPro" id="IPR017853">
    <property type="entry name" value="GH"/>
</dbReference>
<keyword evidence="3" id="KW-0325">Glycoprotein</keyword>
<organism evidence="4 5">
    <name type="scientific">Fusarium proliferatum (strain ET1)</name>
    <name type="common">Orchid endophyte fungus</name>
    <dbReference type="NCBI Taxonomy" id="1227346"/>
    <lineage>
        <taxon>Eukaryota</taxon>
        <taxon>Fungi</taxon>
        <taxon>Dikarya</taxon>
        <taxon>Ascomycota</taxon>
        <taxon>Pezizomycotina</taxon>
        <taxon>Sordariomycetes</taxon>
        <taxon>Hypocreomycetidae</taxon>
        <taxon>Hypocreales</taxon>
        <taxon>Nectriaceae</taxon>
        <taxon>Fusarium</taxon>
        <taxon>Fusarium fujikuroi species complex</taxon>
    </lineage>
</organism>
<dbReference type="RefSeq" id="XP_031081298.1">
    <property type="nucleotide sequence ID" value="XM_031231241.1"/>
</dbReference>
<dbReference type="Gene3D" id="3.20.20.300">
    <property type="entry name" value="Glycoside hydrolase, family 3, N-terminal domain"/>
    <property type="match status" value="1"/>
</dbReference>
<dbReference type="SUPFAM" id="SSF51445">
    <property type="entry name" value="(Trans)glycosidases"/>
    <property type="match status" value="1"/>
</dbReference>
<gene>
    <name evidence="4" type="ORF">FPRO_10293</name>
</gene>
<dbReference type="InterPro" id="IPR036962">
    <property type="entry name" value="Glyco_hydro_3_N_sf"/>
</dbReference>